<dbReference type="InterPro" id="IPR050407">
    <property type="entry name" value="Geranylgeranyl_reductase"/>
</dbReference>
<dbReference type="NCBIfam" id="NF008519">
    <property type="entry name" value="PRK11445.1"/>
    <property type="match status" value="1"/>
</dbReference>
<dbReference type="PANTHER" id="PTHR42685:SF22">
    <property type="entry name" value="CONDITIONED MEDIUM FACTOR RECEPTOR 1"/>
    <property type="match status" value="1"/>
</dbReference>
<gene>
    <name evidence="1" type="ORF">NE695_00035</name>
</gene>
<dbReference type="Gene3D" id="3.50.50.60">
    <property type="entry name" value="FAD/NAD(P)-binding domain"/>
    <property type="match status" value="1"/>
</dbReference>
<dbReference type="PRINTS" id="PR00420">
    <property type="entry name" value="RNGMNOXGNASE"/>
</dbReference>
<dbReference type="RefSeq" id="WP_256191422.1">
    <property type="nucleotide sequence ID" value="NZ_CATZHN010000011.1"/>
</dbReference>
<keyword evidence="2" id="KW-1185">Reference proteome</keyword>
<dbReference type="Proteomes" id="UP001524473">
    <property type="component" value="Unassembled WGS sequence"/>
</dbReference>
<dbReference type="PANTHER" id="PTHR42685">
    <property type="entry name" value="GERANYLGERANYL DIPHOSPHATE REDUCTASE"/>
    <property type="match status" value="1"/>
</dbReference>
<organism evidence="1 2">
    <name type="scientific">Neglectibacter timonensis</name>
    <dbReference type="NCBI Taxonomy" id="1776382"/>
    <lineage>
        <taxon>Bacteria</taxon>
        <taxon>Bacillati</taxon>
        <taxon>Bacillota</taxon>
        <taxon>Clostridia</taxon>
        <taxon>Eubacteriales</taxon>
        <taxon>Oscillospiraceae</taxon>
        <taxon>Neglectibacter</taxon>
    </lineage>
</organism>
<dbReference type="SUPFAM" id="SSF51905">
    <property type="entry name" value="FAD/NAD(P)-binding domain"/>
    <property type="match status" value="1"/>
</dbReference>
<comment type="caution">
    <text evidence="1">The sequence shown here is derived from an EMBL/GenBank/DDBJ whole genome shotgun (WGS) entry which is preliminary data.</text>
</comment>
<sequence>MFDIAVIGAGPAGATFARLMAGQGLNILLLDGQEEHNSKPCGGLLAPDAQKALAHFDLVLPKSILVDPQIFSVKTIDVARRKIRYYSRHYLNIDRYAFDRWLVSLVPGTVEKRKGRCLKLERESEGFRLLVSGEGKKDWIQARQLVGADGANSLVRKNFFDHPVKHYVAIQQWYRNTGADAPFYSCVFDEETSESCSWSICKDGSFIFGGCFAPEGCREAFERQKKRLADYLGFDFSRCIKTEACLALRPRRLRDFQTGKDGVYLIGEAAGFISPSSFEGISSAILSGSMLAEAFLEGGTAERTAARYRRKTAHLRVKLALKMGKRWFMYTPLVRSWIMRTGIGSIDVWPSGTEAGQ</sequence>
<dbReference type="EMBL" id="JANFZH010000001">
    <property type="protein sequence ID" value="MCQ4838299.1"/>
    <property type="molecule type" value="Genomic_DNA"/>
</dbReference>
<reference evidence="1 2" key="1">
    <citation type="submission" date="2022-06" db="EMBL/GenBank/DDBJ databases">
        <title>Isolation of gut microbiota from human fecal samples.</title>
        <authorList>
            <person name="Pamer E.G."/>
            <person name="Barat B."/>
            <person name="Waligurski E."/>
            <person name="Medina S."/>
            <person name="Paddock L."/>
            <person name="Mostad J."/>
        </authorList>
    </citation>
    <scope>NUCLEOTIDE SEQUENCE [LARGE SCALE GENOMIC DNA]</scope>
    <source>
        <strain evidence="1 2">DFI.9.73</strain>
    </source>
</reference>
<dbReference type="InterPro" id="IPR036188">
    <property type="entry name" value="FAD/NAD-bd_sf"/>
</dbReference>
<accession>A0ABT1RUE3</accession>
<protein>
    <submittedName>
        <fullName evidence="1">FAD-binding protein</fullName>
    </submittedName>
</protein>
<evidence type="ECO:0000313" key="2">
    <source>
        <dbReference type="Proteomes" id="UP001524473"/>
    </source>
</evidence>
<proteinExistence type="predicted"/>
<name>A0ABT1RUE3_9FIRM</name>
<evidence type="ECO:0000313" key="1">
    <source>
        <dbReference type="EMBL" id="MCQ4838299.1"/>
    </source>
</evidence>